<evidence type="ECO:0000256" key="11">
    <source>
        <dbReference type="RuleBase" id="RU271113"/>
    </source>
</evidence>
<feature type="region of interest" description="Disordered" evidence="12">
    <location>
        <begin position="1"/>
        <end position="30"/>
    </location>
</feature>
<proteinExistence type="inferred from homology"/>
<comment type="activity regulation">
    <text evidence="11">Ubiquitination of histone H2B to form H2BK123ub1 is required for efficient DOT1 methyltransferase activity on histone H3.</text>
</comment>
<dbReference type="GO" id="GO:0000077">
    <property type="term" value="P:DNA damage checkpoint signaling"/>
    <property type="evidence" value="ECO:0007669"/>
    <property type="project" value="TreeGrafter"/>
</dbReference>
<evidence type="ECO:0000256" key="5">
    <source>
        <dbReference type="ARBA" id="ARBA00022679"/>
    </source>
</evidence>
<dbReference type="GO" id="GO:0006281">
    <property type="term" value="P:DNA repair"/>
    <property type="evidence" value="ECO:0007669"/>
    <property type="project" value="TreeGrafter"/>
</dbReference>
<dbReference type="Gene3D" id="3.40.50.150">
    <property type="entry name" value="Vaccinia Virus protein VP39"/>
    <property type="match status" value="1"/>
</dbReference>
<keyword evidence="4 11" id="KW-0489">Methyltransferase</keyword>
<protein>
    <recommendedName>
        <fullName evidence="3 11">Histone-lysine N-methyltransferase, H3 lysine-79 specific</fullName>
        <ecNumber evidence="2 11">2.1.1.360</ecNumber>
    </recommendedName>
    <alternativeName>
        <fullName evidence="9 11">Histone H3-K79 methyltransferase</fullName>
    </alternativeName>
</protein>
<evidence type="ECO:0000256" key="7">
    <source>
        <dbReference type="ARBA" id="ARBA00022853"/>
    </source>
</evidence>
<feature type="compositionally biased region" description="Basic and acidic residues" evidence="12">
    <location>
        <begin position="406"/>
        <end position="418"/>
    </location>
</feature>
<evidence type="ECO:0000313" key="15">
    <source>
        <dbReference type="Proteomes" id="UP000237631"/>
    </source>
</evidence>
<dbReference type="Proteomes" id="UP000237631">
    <property type="component" value="Unassembled WGS sequence"/>
</dbReference>
<sequence length="469" mass="53356">MGIMASMMTRNQKRKQQTESFNNTHQEATNTSGDVLLQELRWLLHGGHANFTAFLPSTPTHQDEPMGRYAGPFLARLHHSADNYDPAPNNTLYLRYPPSGAIERFTLSKRTHKHTHRHARPLDPIDDIVRTIQVFHIQVGKLTSPEIDTMGRMIYRTFEHFINTNNFYPLQRLITNLTDPAFFPLATHLSLSPPFDLTTHFLAQLHDRIIADAAHNLSRPSTSKNLEPTYGELLPPFLQTLFLQTNLNENSTYLDLGSGVGQTCLQASLTTGCLSYGIERESRSAGLAALHLGQFHERTKLWGLATEQENFEDRIVLRLGDFLKLECVKEWLGRADVVLVNNLKLEPETDLALVRMLGGREGVRKGTRVISTRGLVPVGRTRSGSKVGGKRKRGLEDDCEGKRRKVEKEKTNGKREKMQPQPEENEGENDIMAVRCGEDEKWTWKEYVYEAGSVSWKNKSDFYYISVRK</sequence>
<evidence type="ECO:0000256" key="9">
    <source>
        <dbReference type="ARBA" id="ARBA00029821"/>
    </source>
</evidence>
<dbReference type="SUPFAM" id="SSF53335">
    <property type="entry name" value="S-adenosyl-L-methionine-dependent methyltransferases"/>
    <property type="match status" value="1"/>
</dbReference>
<evidence type="ECO:0000256" key="3">
    <source>
        <dbReference type="ARBA" id="ARBA00020987"/>
    </source>
</evidence>
<evidence type="ECO:0000256" key="2">
    <source>
        <dbReference type="ARBA" id="ARBA00012190"/>
    </source>
</evidence>
<evidence type="ECO:0000313" key="14">
    <source>
        <dbReference type="EMBL" id="PPJ52442.1"/>
    </source>
</evidence>
<reference evidence="15" key="1">
    <citation type="journal article" date="2017" name="bioRxiv">
        <title>Conservation of a gene cluster reveals novel cercosporin biosynthetic mechanisms and extends production to the genus Colletotrichum.</title>
        <authorList>
            <person name="de Jonge R."/>
            <person name="Ebert M.K."/>
            <person name="Huitt-Roehl C.R."/>
            <person name="Pal P."/>
            <person name="Suttle J.C."/>
            <person name="Spanner R.E."/>
            <person name="Neubauer J.D."/>
            <person name="Jurick W.M.II."/>
            <person name="Stott K.A."/>
            <person name="Secor G.A."/>
            <person name="Thomma B.P.H.J."/>
            <person name="Van de Peer Y."/>
            <person name="Townsend C.A."/>
            <person name="Bolton M.D."/>
        </authorList>
    </citation>
    <scope>NUCLEOTIDE SEQUENCE [LARGE SCALE GENOMIC DNA]</scope>
    <source>
        <strain evidence="15">CBS538.71</strain>
    </source>
</reference>
<feature type="region of interest" description="Disordered" evidence="12">
    <location>
        <begin position="380"/>
        <end position="432"/>
    </location>
</feature>
<keyword evidence="15" id="KW-1185">Reference proteome</keyword>
<evidence type="ECO:0000256" key="8">
    <source>
        <dbReference type="ARBA" id="ARBA00023242"/>
    </source>
</evidence>
<feature type="domain" description="DOT1" evidence="13">
    <location>
        <begin position="117"/>
        <end position="435"/>
    </location>
</feature>
<dbReference type="GO" id="GO:0005634">
    <property type="term" value="C:nucleus"/>
    <property type="evidence" value="ECO:0007669"/>
    <property type="project" value="UniProtKB-SubCell"/>
</dbReference>
<dbReference type="OrthoDB" id="443402at2759"/>
<evidence type="ECO:0000256" key="10">
    <source>
        <dbReference type="ARBA" id="ARBA00047770"/>
    </source>
</evidence>
<keyword evidence="7 11" id="KW-0156">Chromatin regulator</keyword>
<organism evidence="14 15">
    <name type="scientific">Cercospora berteroae</name>
    <dbReference type="NCBI Taxonomy" id="357750"/>
    <lineage>
        <taxon>Eukaryota</taxon>
        <taxon>Fungi</taxon>
        <taxon>Dikarya</taxon>
        <taxon>Ascomycota</taxon>
        <taxon>Pezizomycotina</taxon>
        <taxon>Dothideomycetes</taxon>
        <taxon>Dothideomycetidae</taxon>
        <taxon>Mycosphaerellales</taxon>
        <taxon>Mycosphaerellaceae</taxon>
        <taxon>Cercospora</taxon>
    </lineage>
</organism>
<evidence type="ECO:0000256" key="1">
    <source>
        <dbReference type="ARBA" id="ARBA00004123"/>
    </source>
</evidence>
<comment type="caution">
    <text evidence="14">The sequence shown here is derived from an EMBL/GenBank/DDBJ whole genome shotgun (WGS) entry which is preliminary data.</text>
</comment>
<accession>A0A2S6BY91</accession>
<keyword evidence="8 11" id="KW-0539">Nucleus</keyword>
<comment type="function">
    <text evidence="11">Histone methyltransferase that specifically trimethylates histone H3 to form H3K79me3. This methylation is required for telomere silencing and for the pachytene checkpoint during the meiotic cell cycle by allowing the recruitment of RAD9 to double strand breaks. Nucleosomes are preferred as substrate compared to free histone.</text>
</comment>
<comment type="miscellaneous">
    <text evidence="11">In contrast to other lysine histone methyltransferases, it does not contain a SET domain, suggesting the existence of another mechanism for methylation of lysine residues of histones.</text>
</comment>
<dbReference type="GO" id="GO:0032259">
    <property type="term" value="P:methylation"/>
    <property type="evidence" value="ECO:0007669"/>
    <property type="project" value="UniProtKB-KW"/>
</dbReference>
<evidence type="ECO:0000256" key="4">
    <source>
        <dbReference type="ARBA" id="ARBA00022603"/>
    </source>
</evidence>
<comment type="similarity">
    <text evidence="11">Belongs to the class I-like SAM-binding methyltransferase superfamily. DOT1 family.</text>
</comment>
<keyword evidence="6 11" id="KW-0949">S-adenosyl-L-methionine</keyword>
<dbReference type="InterPro" id="IPR029063">
    <property type="entry name" value="SAM-dependent_MTases_sf"/>
</dbReference>
<dbReference type="AlphaFoldDB" id="A0A2S6BY91"/>
<comment type="catalytic activity">
    <reaction evidence="10 11">
        <text>L-lysyl(79)-[histone H3] + 3 S-adenosyl-L-methionine = N(6),N(6),N(6)-trimethyl-L-lysyl(79)-[histone H3] + 3 S-adenosyl-L-homocysteine + 3 H(+)</text>
        <dbReference type="Rhea" id="RHEA:60328"/>
        <dbReference type="Rhea" id="RHEA-COMP:15549"/>
        <dbReference type="Rhea" id="RHEA-COMP:15552"/>
        <dbReference type="ChEBI" id="CHEBI:15378"/>
        <dbReference type="ChEBI" id="CHEBI:29969"/>
        <dbReference type="ChEBI" id="CHEBI:57856"/>
        <dbReference type="ChEBI" id="CHEBI:59789"/>
        <dbReference type="ChEBI" id="CHEBI:61961"/>
        <dbReference type="EC" id="2.1.1.360"/>
    </reaction>
</comment>
<dbReference type="EMBL" id="PNEN01001696">
    <property type="protein sequence ID" value="PPJ52442.1"/>
    <property type="molecule type" value="Genomic_DNA"/>
</dbReference>
<dbReference type="STRING" id="357750.A0A2S6BY91"/>
<keyword evidence="5 11" id="KW-0808">Transferase</keyword>
<name>A0A2S6BY91_9PEZI</name>
<dbReference type="PANTHER" id="PTHR21451:SF0">
    <property type="entry name" value="HISTONE-LYSINE N-METHYLTRANSFERASE, H3 LYSINE-79 SPECIFIC"/>
    <property type="match status" value="1"/>
</dbReference>
<comment type="subcellular location">
    <subcellularLocation>
        <location evidence="1 11">Nucleus</location>
    </subcellularLocation>
</comment>
<dbReference type="InterPro" id="IPR025789">
    <property type="entry name" value="DOT1_dom"/>
</dbReference>
<gene>
    <name evidence="14" type="ORF">CBER1_10311</name>
</gene>
<evidence type="ECO:0000256" key="12">
    <source>
        <dbReference type="SAM" id="MobiDB-lite"/>
    </source>
</evidence>
<feature type="compositionally biased region" description="Polar residues" evidence="12">
    <location>
        <begin position="18"/>
        <end position="30"/>
    </location>
</feature>
<dbReference type="Pfam" id="PF08123">
    <property type="entry name" value="DOT1"/>
    <property type="match status" value="1"/>
</dbReference>
<dbReference type="GO" id="GO:0140956">
    <property type="term" value="F:histone H3K79 trimethyltransferase activity"/>
    <property type="evidence" value="ECO:0007669"/>
    <property type="project" value="UniProtKB-EC"/>
</dbReference>
<dbReference type="EC" id="2.1.1.360" evidence="2 11"/>
<evidence type="ECO:0000256" key="6">
    <source>
        <dbReference type="ARBA" id="ARBA00022691"/>
    </source>
</evidence>
<evidence type="ECO:0000259" key="13">
    <source>
        <dbReference type="PROSITE" id="PS51569"/>
    </source>
</evidence>
<dbReference type="InterPro" id="IPR030445">
    <property type="entry name" value="H3-K79_meTrfase"/>
</dbReference>
<dbReference type="PANTHER" id="PTHR21451">
    <property type="entry name" value="HISTONE H3 METHYLTRANSFERASE"/>
    <property type="match status" value="1"/>
</dbReference>
<dbReference type="PROSITE" id="PS51569">
    <property type="entry name" value="DOT1"/>
    <property type="match status" value="1"/>
</dbReference>